<comment type="caution">
    <text evidence="2">The sequence shown here is derived from an EMBL/GenBank/DDBJ whole genome shotgun (WGS) entry which is preliminary data.</text>
</comment>
<proteinExistence type="predicted"/>
<dbReference type="Pfam" id="PF13641">
    <property type="entry name" value="Glyco_tranf_2_3"/>
    <property type="match status" value="1"/>
</dbReference>
<sequence length="1126" mass="115288">MSSAAPLREPVSVLAVVATRNVTPWLEGTLSAILRQSTPPDRVLVAVWDPTALAAVRDAAEAAGLAGADVLPAANAATFGAAVRAVLRDRPGARGQWLWLLHDDSAPEPDALTQLRRAAEQGSSVAVVGAKQVEWTAPDELISVGVGMTRSGRRFTALEEHEIDQGQYDDRSDVLAVGTAGALVRRDVWDALSGTDPALGPFGDGADLARRARLAGHRVVIAPGATVRHARASYFALRAPRHGEPAVDAAPEPERSWPARRQAVLHARLAGATPIGAVLAFLGMYLLAPVRALGRLVTKEFHLVGAELRAPFAATAGLSAVSRARRQARRTSVLPRRVLRPLQVGLGERLATWRDQRLQRAALRRAARARSELEIREAAALARRRRTTLSLVVLATVAVALVTVGSWILAGPLVGGALLPVDGDVRSLWTLATSPWLAVGDGHAVLAEPLLLVLAALTTLVGGLWGTPVTVVLTALLVGALPLAAIGAWFAAGAATRSVGVRAWVAGAWALMPPLLTAVADGRVGAVVAHLALPWVALGVARGLGVQRRDVVLSGMVGAQRVHRSAVDDAETAPALALTSGRRSPGPIGSIGACAAAGLAFAVACAGAPLLLPLGLVLLAVLALALPRRARRLHAGRGRLVLVAVPALALLGPWLTAPFTSAAGADGGADQLVRLLLSEPGAVEAFTVASPWQSALLWPLDPAPVTWLPSALAWLPLALAAPVVLAALAALLRGGAQAVTVRIGWLLAVLALAAAVTLPLVGVGTDVDGGVESSVGTWPGPALSLALLGALLAAAVAGEGMRRRLGGATFGWRQSASAVLVALAALGPAAGAVTWVLAVRSDPGVVEVAARGADPVPALGRQVQVSAASARVLSLTPTADGLDVQLWRADGPQLVDGALTTLALTGSPLSPEIAAPDAADADLAVAVSRLTVAADEAVPALLTHGVAVVVVANPDSTARPGADPSAAAALAAELDATAGLEKVTTNASGSIWRVVADVAARARVLEADGTGSPNVVVTSRDLPVGGLTSGVVQAGGEILSGEADRTVVLAERADPGWVARLDGVTLEPVTTDWRQAWTLPAGASGQLEISYVDPVRTPWVVVQIVVLGLTLLLALPARRRTPEEVV</sequence>
<feature type="transmembrane region" description="Helical" evidence="1">
    <location>
        <begin position="610"/>
        <end position="627"/>
    </location>
</feature>
<feature type="transmembrane region" description="Helical" evidence="1">
    <location>
        <begin position="526"/>
        <end position="544"/>
    </location>
</feature>
<dbReference type="SUPFAM" id="SSF53448">
    <property type="entry name" value="Nucleotide-diphospho-sugar transferases"/>
    <property type="match status" value="1"/>
</dbReference>
<dbReference type="InterPro" id="IPR029044">
    <property type="entry name" value="Nucleotide-diphossugar_trans"/>
</dbReference>
<feature type="transmembrane region" description="Helical" evidence="1">
    <location>
        <begin position="818"/>
        <end position="838"/>
    </location>
</feature>
<dbReference type="GO" id="GO:0016740">
    <property type="term" value="F:transferase activity"/>
    <property type="evidence" value="ECO:0007669"/>
    <property type="project" value="UniProtKB-KW"/>
</dbReference>
<dbReference type="CDD" id="cd00761">
    <property type="entry name" value="Glyco_tranf_GTA_type"/>
    <property type="match status" value="1"/>
</dbReference>
<feature type="transmembrane region" description="Helical" evidence="1">
    <location>
        <begin position="777"/>
        <end position="797"/>
    </location>
</feature>
<evidence type="ECO:0000256" key="1">
    <source>
        <dbReference type="SAM" id="Phobius"/>
    </source>
</evidence>
<dbReference type="PANTHER" id="PTHR43685:SF3">
    <property type="entry name" value="SLR2126 PROTEIN"/>
    <property type="match status" value="1"/>
</dbReference>
<accession>A0A5C5BEN3</accession>
<feature type="transmembrane region" description="Helical" evidence="1">
    <location>
        <begin position="469"/>
        <end position="491"/>
    </location>
</feature>
<dbReference type="PANTHER" id="PTHR43685">
    <property type="entry name" value="GLYCOSYLTRANSFERASE"/>
    <property type="match status" value="1"/>
</dbReference>
<keyword evidence="1" id="KW-0812">Transmembrane</keyword>
<feature type="transmembrane region" description="Helical" evidence="1">
    <location>
        <begin position="269"/>
        <end position="288"/>
    </location>
</feature>
<name>A0A5C5BEN3_9MICO</name>
<dbReference type="RefSeq" id="WP_139986362.1">
    <property type="nucleotide sequence ID" value="NZ_VENP01000013.1"/>
</dbReference>
<feature type="transmembrane region" description="Helical" evidence="1">
    <location>
        <begin position="744"/>
        <end position="765"/>
    </location>
</feature>
<keyword evidence="2" id="KW-0808">Transferase</keyword>
<feature type="transmembrane region" description="Helical" evidence="1">
    <location>
        <begin position="711"/>
        <end position="732"/>
    </location>
</feature>
<gene>
    <name evidence="2" type="ORF">FH969_05110</name>
</gene>
<feature type="transmembrane region" description="Helical" evidence="1">
    <location>
        <begin position="503"/>
        <end position="520"/>
    </location>
</feature>
<evidence type="ECO:0000313" key="2">
    <source>
        <dbReference type="EMBL" id="TNU75930.1"/>
    </source>
</evidence>
<keyword evidence="3" id="KW-1185">Reference proteome</keyword>
<reference evidence="2 3" key="1">
    <citation type="submission" date="2019-06" db="EMBL/GenBank/DDBJ databases">
        <title>Draft genome sequence of Miniimonas arenae KCTC 19750T isolated from sea sand.</title>
        <authorList>
            <person name="Park S.-J."/>
        </authorList>
    </citation>
    <scope>NUCLEOTIDE SEQUENCE [LARGE SCALE GENOMIC DNA]</scope>
    <source>
        <strain evidence="2 3">KCTC 19750</strain>
    </source>
</reference>
<keyword evidence="1" id="KW-0472">Membrane</keyword>
<dbReference type="EMBL" id="VENP01000013">
    <property type="protein sequence ID" value="TNU75930.1"/>
    <property type="molecule type" value="Genomic_DNA"/>
</dbReference>
<dbReference type="Gene3D" id="3.90.550.10">
    <property type="entry name" value="Spore Coat Polysaccharide Biosynthesis Protein SpsA, Chain A"/>
    <property type="match status" value="1"/>
</dbReference>
<feature type="transmembrane region" description="Helical" evidence="1">
    <location>
        <begin position="389"/>
        <end position="410"/>
    </location>
</feature>
<dbReference type="OrthoDB" id="3734530at2"/>
<dbReference type="Proteomes" id="UP000313849">
    <property type="component" value="Unassembled WGS sequence"/>
</dbReference>
<protein>
    <submittedName>
        <fullName evidence="2">Glycosyltransferase family 2 protein</fullName>
    </submittedName>
</protein>
<dbReference type="AlphaFoldDB" id="A0A5C5BEN3"/>
<keyword evidence="1" id="KW-1133">Transmembrane helix</keyword>
<organism evidence="2 3">
    <name type="scientific">Miniimonas arenae</name>
    <dbReference type="NCBI Taxonomy" id="676201"/>
    <lineage>
        <taxon>Bacteria</taxon>
        <taxon>Bacillati</taxon>
        <taxon>Actinomycetota</taxon>
        <taxon>Actinomycetes</taxon>
        <taxon>Micrococcales</taxon>
        <taxon>Beutenbergiaceae</taxon>
        <taxon>Miniimonas</taxon>
    </lineage>
</organism>
<dbReference type="InterPro" id="IPR050834">
    <property type="entry name" value="Glycosyltransf_2"/>
</dbReference>
<feature type="transmembrane region" description="Helical" evidence="1">
    <location>
        <begin position="639"/>
        <end position="657"/>
    </location>
</feature>
<evidence type="ECO:0000313" key="3">
    <source>
        <dbReference type="Proteomes" id="UP000313849"/>
    </source>
</evidence>